<evidence type="ECO:0008006" key="3">
    <source>
        <dbReference type="Google" id="ProtNLM"/>
    </source>
</evidence>
<evidence type="ECO:0000256" key="1">
    <source>
        <dbReference type="ARBA" id="ARBA00009820"/>
    </source>
</evidence>
<evidence type="ECO:0000313" key="2">
    <source>
        <dbReference type="EMBL" id="SVE04287.1"/>
    </source>
</evidence>
<accession>A0A383A903</accession>
<dbReference type="AlphaFoldDB" id="A0A383A903"/>
<name>A0A383A903_9ZZZZ</name>
<dbReference type="SUPFAM" id="SSF82171">
    <property type="entry name" value="DPP6 N-terminal domain-like"/>
    <property type="match status" value="1"/>
</dbReference>
<dbReference type="InterPro" id="IPR011659">
    <property type="entry name" value="WD40"/>
</dbReference>
<dbReference type="EMBL" id="UINC01190232">
    <property type="protein sequence ID" value="SVE04287.1"/>
    <property type="molecule type" value="Genomic_DNA"/>
</dbReference>
<comment type="similarity">
    <text evidence="1">Belongs to the TolB family.</text>
</comment>
<feature type="non-terminal residue" evidence="2">
    <location>
        <position position="235"/>
    </location>
</feature>
<dbReference type="PANTHER" id="PTHR36842">
    <property type="entry name" value="PROTEIN TOLB HOMOLOG"/>
    <property type="match status" value="1"/>
</dbReference>
<protein>
    <recommendedName>
        <fullName evidence="3">Amidohydrolase</fullName>
    </recommendedName>
</protein>
<gene>
    <name evidence="2" type="ORF">METZ01_LOCUS457141</name>
</gene>
<dbReference type="InterPro" id="IPR011042">
    <property type="entry name" value="6-blade_b-propeller_TolB-like"/>
</dbReference>
<organism evidence="2">
    <name type="scientific">marine metagenome</name>
    <dbReference type="NCBI Taxonomy" id="408172"/>
    <lineage>
        <taxon>unclassified sequences</taxon>
        <taxon>metagenomes</taxon>
        <taxon>ecological metagenomes</taxon>
    </lineage>
</organism>
<dbReference type="PANTHER" id="PTHR36842:SF1">
    <property type="entry name" value="PROTEIN TOLB"/>
    <property type="match status" value="1"/>
</dbReference>
<dbReference type="Gene3D" id="2.120.10.30">
    <property type="entry name" value="TolB, C-terminal domain"/>
    <property type="match status" value="1"/>
</dbReference>
<proteinExistence type="inferred from homology"/>
<sequence>MKKLLTLTLTMGLLFAEEKADSLGNNLPLEPTRTISFTTDEGTWLSLDVSPNGKSIIFDLVGDIYSIPFRGGEAKRITSGIAFDSQPVFSPNGEMISFISDRGGSENLWVANNDGSNPKQLTKSNDGQFASPVFSNDGNYVYVSQTSWPARTFEIWMYHIKGGSGIQITKAKASPTTPGNQWKNTLGPVISPDDKFLYYATKRGGFSYNMSFPAWQIERRDMVTGKEDIITRAEG</sequence>
<dbReference type="Pfam" id="PF26549">
    <property type="entry name" value="Tricorn_N"/>
    <property type="match status" value="1"/>
</dbReference>
<reference evidence="2" key="1">
    <citation type="submission" date="2018-05" db="EMBL/GenBank/DDBJ databases">
        <authorList>
            <person name="Lanie J.A."/>
            <person name="Ng W.-L."/>
            <person name="Kazmierczak K.M."/>
            <person name="Andrzejewski T.M."/>
            <person name="Davidsen T.M."/>
            <person name="Wayne K.J."/>
            <person name="Tettelin H."/>
            <person name="Glass J.I."/>
            <person name="Rusch D."/>
            <person name="Podicherti R."/>
            <person name="Tsui H.-C.T."/>
            <person name="Winkler M.E."/>
        </authorList>
    </citation>
    <scope>NUCLEOTIDE SEQUENCE</scope>
</reference>
<dbReference type="Pfam" id="PF07676">
    <property type="entry name" value="PD40"/>
    <property type="match status" value="1"/>
</dbReference>